<dbReference type="EMBL" id="JBHMFE010000020">
    <property type="protein sequence ID" value="MFB9109845.1"/>
    <property type="molecule type" value="Genomic_DNA"/>
</dbReference>
<gene>
    <name evidence="1" type="ORF">ACFFVK_14755</name>
</gene>
<reference evidence="1 2" key="1">
    <citation type="submission" date="2024-09" db="EMBL/GenBank/DDBJ databases">
        <authorList>
            <person name="Sun Q."/>
            <person name="Mori K."/>
        </authorList>
    </citation>
    <scope>NUCLEOTIDE SEQUENCE [LARGE SCALE GENOMIC DNA]</scope>
    <source>
        <strain evidence="1 2">CECT 8365</strain>
    </source>
</reference>
<dbReference type="Proteomes" id="UP001589562">
    <property type="component" value="Unassembled WGS sequence"/>
</dbReference>
<name>A0ABV5HD63_9FLAO</name>
<accession>A0ABV5HD63</accession>
<evidence type="ECO:0000313" key="2">
    <source>
        <dbReference type="Proteomes" id="UP001589562"/>
    </source>
</evidence>
<comment type="caution">
    <text evidence="1">The sequence shown here is derived from an EMBL/GenBank/DDBJ whole genome shotgun (WGS) entry which is preliminary data.</text>
</comment>
<keyword evidence="2" id="KW-1185">Reference proteome</keyword>
<dbReference type="RefSeq" id="WP_278009672.1">
    <property type="nucleotide sequence ID" value="NZ_CP121112.1"/>
</dbReference>
<protein>
    <recommendedName>
        <fullName evidence="3">Type ISP restriction-modification enzyme LLaBIII C-terminal specificity domain-containing protein</fullName>
    </recommendedName>
</protein>
<evidence type="ECO:0008006" key="3">
    <source>
        <dbReference type="Google" id="ProtNLM"/>
    </source>
</evidence>
<sequence length="73" mass="8523">MLFSSEKEAGNVCFANSIELRPEFRQNFTAVELLDYVYAFAHSSFYKKSKKITMTSEADIFWKMVKIALCLRK</sequence>
<proteinExistence type="predicted"/>
<organism evidence="1 2">
    <name type="scientific">Flavobacterium gyeonganense</name>
    <dbReference type="NCBI Taxonomy" id="1310418"/>
    <lineage>
        <taxon>Bacteria</taxon>
        <taxon>Pseudomonadati</taxon>
        <taxon>Bacteroidota</taxon>
        <taxon>Flavobacteriia</taxon>
        <taxon>Flavobacteriales</taxon>
        <taxon>Flavobacteriaceae</taxon>
        <taxon>Flavobacterium</taxon>
    </lineage>
</organism>
<evidence type="ECO:0000313" key="1">
    <source>
        <dbReference type="EMBL" id="MFB9109845.1"/>
    </source>
</evidence>